<dbReference type="Gene3D" id="2.10.260.10">
    <property type="match status" value="1"/>
</dbReference>
<sequence length="88" mass="9935">MRQSTAKLFATGGSQAVRLPAEFRFDGTTEVYIRRDDATGDVILSTRAASDWRAFMQMREQLGVVAADFLDAREQSEAQRDAFEGWKE</sequence>
<accession>A0A0D0M0Y8</accession>
<evidence type="ECO:0000313" key="4">
    <source>
        <dbReference type="Proteomes" id="UP000032067"/>
    </source>
</evidence>
<dbReference type="AlphaFoldDB" id="A0A0D0M0Y8"/>
<comment type="caution">
    <text evidence="3">The sequence shown here is derived from an EMBL/GenBank/DDBJ whole genome shotgun (WGS) entry which is preliminary data.</text>
</comment>
<dbReference type="SUPFAM" id="SSF89447">
    <property type="entry name" value="AbrB/MazE/MraZ-like"/>
    <property type="match status" value="1"/>
</dbReference>
<gene>
    <name evidence="3" type="ORF">RT97_05245</name>
</gene>
<dbReference type="PROSITE" id="PS51740">
    <property type="entry name" value="SPOVT_ABRB"/>
    <property type="match status" value="1"/>
</dbReference>
<name>A0A0D0M0Y8_VARPD</name>
<dbReference type="EMBL" id="JXQQ01000010">
    <property type="protein sequence ID" value="KIQ35313.1"/>
    <property type="molecule type" value="Genomic_DNA"/>
</dbReference>
<dbReference type="InterPro" id="IPR037914">
    <property type="entry name" value="SpoVT-AbrB_sf"/>
</dbReference>
<evidence type="ECO:0000313" key="3">
    <source>
        <dbReference type="EMBL" id="KIQ35313.1"/>
    </source>
</evidence>
<dbReference type="GO" id="GO:0003677">
    <property type="term" value="F:DNA binding"/>
    <property type="evidence" value="ECO:0007669"/>
    <property type="project" value="UniProtKB-UniRule"/>
</dbReference>
<reference evidence="3 4" key="1">
    <citation type="submission" date="2014-12" db="EMBL/GenBank/DDBJ databases">
        <title>16Stimator: statistical estimation of ribosomal gene copy numbers from draft genome assemblies.</title>
        <authorList>
            <person name="Perisin M.A."/>
            <person name="Vetter M."/>
            <person name="Gilbert J.A."/>
            <person name="Bergelson J."/>
        </authorList>
    </citation>
    <scope>NUCLEOTIDE SEQUENCE [LARGE SCALE GENOMIC DNA]</scope>
    <source>
        <strain evidence="3 4">MEDvA23</strain>
    </source>
</reference>
<dbReference type="Proteomes" id="UP000032067">
    <property type="component" value="Unassembled WGS sequence"/>
</dbReference>
<evidence type="ECO:0000259" key="2">
    <source>
        <dbReference type="PROSITE" id="PS51740"/>
    </source>
</evidence>
<evidence type="ECO:0000256" key="1">
    <source>
        <dbReference type="PROSITE-ProRule" id="PRU01076"/>
    </source>
</evidence>
<protein>
    <submittedName>
        <fullName evidence="3">DNA-binding protein</fullName>
    </submittedName>
</protein>
<keyword evidence="1 3" id="KW-0238">DNA-binding</keyword>
<feature type="domain" description="SpoVT-AbrB" evidence="2">
    <location>
        <begin position="6"/>
        <end position="49"/>
    </location>
</feature>
<organism evidence="3 4">
    <name type="scientific">Variovorax paradoxus</name>
    <dbReference type="NCBI Taxonomy" id="34073"/>
    <lineage>
        <taxon>Bacteria</taxon>
        <taxon>Pseudomonadati</taxon>
        <taxon>Pseudomonadota</taxon>
        <taxon>Betaproteobacteria</taxon>
        <taxon>Burkholderiales</taxon>
        <taxon>Comamonadaceae</taxon>
        <taxon>Variovorax</taxon>
    </lineage>
</organism>
<dbReference type="OrthoDB" id="9810009at2"/>
<dbReference type="InterPro" id="IPR007159">
    <property type="entry name" value="SpoVT-AbrB_dom"/>
</dbReference>
<proteinExistence type="predicted"/>
<dbReference type="RefSeq" id="WP_042577717.1">
    <property type="nucleotide sequence ID" value="NZ_JXQQ01000010.1"/>
</dbReference>